<organism evidence="1">
    <name type="scientific">marine sediment metagenome</name>
    <dbReference type="NCBI Taxonomy" id="412755"/>
    <lineage>
        <taxon>unclassified sequences</taxon>
        <taxon>metagenomes</taxon>
        <taxon>ecological metagenomes</taxon>
    </lineage>
</organism>
<reference evidence="1" key="1">
    <citation type="journal article" date="2014" name="Front. Microbiol.">
        <title>High frequency of phylogenetically diverse reductive dehalogenase-homologous genes in deep subseafloor sedimentary metagenomes.</title>
        <authorList>
            <person name="Kawai M."/>
            <person name="Futagami T."/>
            <person name="Toyoda A."/>
            <person name="Takaki Y."/>
            <person name="Nishi S."/>
            <person name="Hori S."/>
            <person name="Arai W."/>
            <person name="Tsubouchi T."/>
            <person name="Morono Y."/>
            <person name="Uchiyama I."/>
            <person name="Ito T."/>
            <person name="Fujiyama A."/>
            <person name="Inagaki F."/>
            <person name="Takami H."/>
        </authorList>
    </citation>
    <scope>NUCLEOTIDE SEQUENCE</scope>
    <source>
        <strain evidence="1">Expedition CK06-06</strain>
    </source>
</reference>
<feature type="non-terminal residue" evidence="1">
    <location>
        <position position="1"/>
    </location>
</feature>
<proteinExistence type="predicted"/>
<name>X1NGM3_9ZZZZ</name>
<accession>X1NGM3</accession>
<dbReference type="AlphaFoldDB" id="X1NGM3"/>
<sequence length="38" mass="4687">EFVENLKKSHSMFTEYFRSGWKDDPLEHFNLERIGSRR</sequence>
<gene>
    <name evidence="1" type="ORF">S06H3_14136</name>
</gene>
<protein>
    <submittedName>
        <fullName evidence="1">Uncharacterized protein</fullName>
    </submittedName>
</protein>
<dbReference type="EMBL" id="BARV01006909">
    <property type="protein sequence ID" value="GAI17824.1"/>
    <property type="molecule type" value="Genomic_DNA"/>
</dbReference>
<comment type="caution">
    <text evidence="1">The sequence shown here is derived from an EMBL/GenBank/DDBJ whole genome shotgun (WGS) entry which is preliminary data.</text>
</comment>
<evidence type="ECO:0000313" key="1">
    <source>
        <dbReference type="EMBL" id="GAI17824.1"/>
    </source>
</evidence>